<accession>A0ABV5IVG2</accession>
<dbReference type="Proteomes" id="UP001589647">
    <property type="component" value="Unassembled WGS sequence"/>
</dbReference>
<feature type="transmembrane region" description="Helical" evidence="1">
    <location>
        <begin position="158"/>
        <end position="178"/>
    </location>
</feature>
<evidence type="ECO:0000313" key="2">
    <source>
        <dbReference type="EMBL" id="MFB9207905.1"/>
    </source>
</evidence>
<comment type="caution">
    <text evidence="2">The sequence shown here is derived from an EMBL/GenBank/DDBJ whole genome shotgun (WGS) entry which is preliminary data.</text>
</comment>
<keyword evidence="1" id="KW-1133">Transmembrane helix</keyword>
<keyword evidence="3" id="KW-1185">Reference proteome</keyword>
<evidence type="ECO:0000256" key="1">
    <source>
        <dbReference type="SAM" id="Phobius"/>
    </source>
</evidence>
<proteinExistence type="predicted"/>
<feature type="transmembrane region" description="Helical" evidence="1">
    <location>
        <begin position="33"/>
        <end position="56"/>
    </location>
</feature>
<reference evidence="2 3" key="1">
    <citation type="submission" date="2024-09" db="EMBL/GenBank/DDBJ databases">
        <authorList>
            <person name="Sun Q."/>
            <person name="Mori K."/>
        </authorList>
    </citation>
    <scope>NUCLEOTIDE SEQUENCE [LARGE SCALE GENOMIC DNA]</scope>
    <source>
        <strain evidence="2 3">CCM 3426</strain>
    </source>
</reference>
<feature type="transmembrane region" description="Helical" evidence="1">
    <location>
        <begin position="134"/>
        <end position="151"/>
    </location>
</feature>
<feature type="transmembrane region" description="Helical" evidence="1">
    <location>
        <begin position="68"/>
        <end position="93"/>
    </location>
</feature>
<dbReference type="EMBL" id="JBHMEI010000067">
    <property type="protein sequence ID" value="MFB9207905.1"/>
    <property type="molecule type" value="Genomic_DNA"/>
</dbReference>
<evidence type="ECO:0000313" key="3">
    <source>
        <dbReference type="Proteomes" id="UP001589647"/>
    </source>
</evidence>
<keyword evidence="1" id="KW-0472">Membrane</keyword>
<organism evidence="2 3">
    <name type="scientific">Nonomuraea spiralis</name>
    <dbReference type="NCBI Taxonomy" id="46182"/>
    <lineage>
        <taxon>Bacteria</taxon>
        <taxon>Bacillati</taxon>
        <taxon>Actinomycetota</taxon>
        <taxon>Actinomycetes</taxon>
        <taxon>Streptosporangiales</taxon>
        <taxon>Streptosporangiaceae</taxon>
        <taxon>Nonomuraea</taxon>
    </lineage>
</organism>
<protein>
    <recommendedName>
        <fullName evidence="4">Transporter</fullName>
    </recommendedName>
</protein>
<dbReference type="RefSeq" id="WP_189648670.1">
    <property type="nucleotide sequence ID" value="NZ_BMRC01000007.1"/>
</dbReference>
<sequence>MVEDDHARTPEETLRLIEQQRTATVKRLHGDPLLLYTPWGVAWALGFTALFLHYGLDGVPYAPISSAQALTVLFAGMSLAGAIAVFGMVKMGAQVRGETSAKGMMYGYAWSAGIVSMTVIAIRISPQLPPGESGLLWGGGFMMLVALLYMAGGAIWTYWPMFFVGVWTAVVNGVGVMLGAGWHALLTAVLTGGGYIAAGIVLRRRM</sequence>
<feature type="transmembrane region" description="Helical" evidence="1">
    <location>
        <begin position="105"/>
        <end position="122"/>
    </location>
</feature>
<feature type="transmembrane region" description="Helical" evidence="1">
    <location>
        <begin position="184"/>
        <end position="202"/>
    </location>
</feature>
<gene>
    <name evidence="2" type="ORF">ACFFV7_42460</name>
</gene>
<keyword evidence="1" id="KW-0812">Transmembrane</keyword>
<name>A0ABV5IVG2_9ACTN</name>
<evidence type="ECO:0008006" key="4">
    <source>
        <dbReference type="Google" id="ProtNLM"/>
    </source>
</evidence>